<keyword evidence="1 3" id="KW-0378">Hydrolase</keyword>
<dbReference type="SUPFAM" id="SSF53474">
    <property type="entry name" value="alpha/beta-Hydrolases"/>
    <property type="match status" value="1"/>
</dbReference>
<evidence type="ECO:0000256" key="1">
    <source>
        <dbReference type="ARBA" id="ARBA00022801"/>
    </source>
</evidence>
<dbReference type="InterPro" id="IPR000073">
    <property type="entry name" value="AB_hydrolase_1"/>
</dbReference>
<evidence type="ECO:0000313" key="3">
    <source>
        <dbReference type="EMBL" id="WZC50866.1"/>
    </source>
</evidence>
<accession>A0ABZ2V9I8</accession>
<organism evidence="3 4">
    <name type="scientific">Yoonia phaeophyticola</name>
    <dbReference type="NCBI Taxonomy" id="3137369"/>
    <lineage>
        <taxon>Bacteria</taxon>
        <taxon>Pseudomonadati</taxon>
        <taxon>Pseudomonadota</taxon>
        <taxon>Alphaproteobacteria</taxon>
        <taxon>Rhodobacterales</taxon>
        <taxon>Paracoccaceae</taxon>
        <taxon>Yoonia</taxon>
    </lineage>
</organism>
<protein>
    <submittedName>
        <fullName evidence="3">Alpha/beta fold hydrolase</fullName>
    </submittedName>
</protein>
<evidence type="ECO:0000259" key="2">
    <source>
        <dbReference type="Pfam" id="PF12697"/>
    </source>
</evidence>
<dbReference type="PANTHER" id="PTHR46118:SF4">
    <property type="entry name" value="PROTEIN ABHD11"/>
    <property type="match status" value="1"/>
</dbReference>
<dbReference type="Gene3D" id="3.40.50.1820">
    <property type="entry name" value="alpha/beta hydrolase"/>
    <property type="match status" value="1"/>
</dbReference>
<dbReference type="InterPro" id="IPR029058">
    <property type="entry name" value="AB_hydrolase_fold"/>
</dbReference>
<reference evidence="4" key="1">
    <citation type="submission" date="2024-04" db="EMBL/GenBank/DDBJ databases">
        <title>Phylogenomic analyses of a clade within the roseobacter group suggest taxonomic reassignments of species of the genera Aestuariivita, Citreicella, Loktanella, Nautella, Pelagibaca, Ruegeria, Thalassobius, Thiobacimonas and Tropicibacter, and the proposal o.</title>
        <authorList>
            <person name="Jeon C.O."/>
        </authorList>
    </citation>
    <scope>NUCLEOTIDE SEQUENCE [LARGE SCALE GENOMIC DNA]</scope>
    <source>
        <strain evidence="4">BS5-3</strain>
    </source>
</reference>
<dbReference type="Proteomes" id="UP001440612">
    <property type="component" value="Chromosome"/>
</dbReference>
<feature type="domain" description="AB hydrolase-1" evidence="2">
    <location>
        <begin position="23"/>
        <end position="247"/>
    </location>
</feature>
<proteinExistence type="predicted"/>
<dbReference type="PANTHER" id="PTHR46118">
    <property type="entry name" value="PROTEIN ABHD11"/>
    <property type="match status" value="1"/>
</dbReference>
<dbReference type="RefSeq" id="WP_341368963.1">
    <property type="nucleotide sequence ID" value="NZ_CP150951.2"/>
</dbReference>
<dbReference type="GO" id="GO:0016787">
    <property type="term" value="F:hydrolase activity"/>
    <property type="evidence" value="ECO:0007669"/>
    <property type="project" value="UniProtKB-KW"/>
</dbReference>
<name>A0ABZ2V9I8_9RHOB</name>
<gene>
    <name evidence="3" type="ORF">AABB29_09770</name>
</gene>
<sequence>MLNTVRYDGPERGPDDGQAQTPLLIAHGLFGSARNWGVIAKRLSQSRPVVAVDMRNHAGSPWHDSHSYTDLADDLAQLITEPCDVLGHSMGGKAAMVLALQWPEKVNRLIVADIAPVTYTHTQMGPIDAMRKVQLDQIENRADAKAQLGDLEPGVPEFLLQSLDMKERRWRMNIDVLAAEMDKIIGFPKIDGTFEGASLFLSGGQSDYVQAGHRPAIKALFPNAKFAKIPGAGHWLHAEKPREFEAAISAFLTLSGT</sequence>
<dbReference type="Pfam" id="PF12697">
    <property type="entry name" value="Abhydrolase_6"/>
    <property type="match status" value="1"/>
</dbReference>
<evidence type="ECO:0000313" key="4">
    <source>
        <dbReference type="Proteomes" id="UP001440612"/>
    </source>
</evidence>
<dbReference type="EMBL" id="CP150951">
    <property type="protein sequence ID" value="WZC50866.1"/>
    <property type="molecule type" value="Genomic_DNA"/>
</dbReference>
<keyword evidence="4" id="KW-1185">Reference proteome</keyword>